<dbReference type="AlphaFoldDB" id="A0A1R4H298"/>
<dbReference type="InterPro" id="IPR025511">
    <property type="entry name" value="DUF4398"/>
</dbReference>
<dbReference type="RefSeq" id="WP_245807871.1">
    <property type="nucleotide sequence ID" value="NZ_FUKI01000048.1"/>
</dbReference>
<evidence type="ECO:0000256" key="1">
    <source>
        <dbReference type="SAM" id="SignalP"/>
    </source>
</evidence>
<feature type="signal peptide" evidence="1">
    <location>
        <begin position="1"/>
        <end position="30"/>
    </location>
</feature>
<dbReference type="Pfam" id="PF14346">
    <property type="entry name" value="DUF4398"/>
    <property type="match status" value="1"/>
</dbReference>
<accession>A0A1R4H298</accession>
<organism evidence="3 4">
    <name type="scientific">Crenothrix polyspora</name>
    <dbReference type="NCBI Taxonomy" id="360316"/>
    <lineage>
        <taxon>Bacteria</taxon>
        <taxon>Pseudomonadati</taxon>
        <taxon>Pseudomonadota</taxon>
        <taxon>Gammaproteobacteria</taxon>
        <taxon>Methylococcales</taxon>
        <taxon>Crenotrichaceae</taxon>
        <taxon>Crenothrix</taxon>
    </lineage>
</organism>
<feature type="domain" description="DUF4398" evidence="2">
    <location>
        <begin position="37"/>
        <end position="113"/>
    </location>
</feature>
<evidence type="ECO:0000313" key="4">
    <source>
        <dbReference type="Proteomes" id="UP000195667"/>
    </source>
</evidence>
<reference evidence="4" key="1">
    <citation type="submission" date="2017-02" db="EMBL/GenBank/DDBJ databases">
        <authorList>
            <person name="Daims H."/>
        </authorList>
    </citation>
    <scope>NUCLEOTIDE SEQUENCE [LARGE SCALE GENOMIC DNA]</scope>
</reference>
<gene>
    <name evidence="3" type="ORF">CRENPOLYSF1_1410019</name>
</gene>
<dbReference type="Proteomes" id="UP000195667">
    <property type="component" value="Unassembled WGS sequence"/>
</dbReference>
<keyword evidence="1" id="KW-0732">Signal</keyword>
<evidence type="ECO:0000259" key="2">
    <source>
        <dbReference type="Pfam" id="PF14346"/>
    </source>
</evidence>
<dbReference type="Gene3D" id="1.20.1270.390">
    <property type="match status" value="1"/>
</dbReference>
<proteinExistence type="predicted"/>
<dbReference type="PROSITE" id="PS51257">
    <property type="entry name" value="PROKAR_LIPOPROTEIN"/>
    <property type="match status" value="1"/>
</dbReference>
<sequence length="130" mass="13682">MKKPQTPRSTRMMQKLAVTAACVILTAGCAGIPAPTEQMAVSKAAVNSANSAGGNEFAPLQLKSAMDKMDGAEKAMTAEDYPLARQLAEQAQVDAQLASATARSAKAQKAATALHEGNQILRQEIDRKVQ</sequence>
<dbReference type="EMBL" id="FUKI01000048">
    <property type="protein sequence ID" value="SJM90372.1"/>
    <property type="molecule type" value="Genomic_DNA"/>
</dbReference>
<evidence type="ECO:0000313" key="3">
    <source>
        <dbReference type="EMBL" id="SJM90372.1"/>
    </source>
</evidence>
<name>A0A1R4H298_9GAMM</name>
<protein>
    <recommendedName>
        <fullName evidence="2">DUF4398 domain-containing protein</fullName>
    </recommendedName>
</protein>
<keyword evidence="4" id="KW-1185">Reference proteome</keyword>
<feature type="chain" id="PRO_5012661470" description="DUF4398 domain-containing protein" evidence="1">
    <location>
        <begin position="31"/>
        <end position="130"/>
    </location>
</feature>